<dbReference type="InterPro" id="IPR007554">
    <property type="entry name" value="Glycerophosphate_synth"/>
</dbReference>
<dbReference type="Pfam" id="PF04464">
    <property type="entry name" value="Glyphos_transf"/>
    <property type="match status" value="1"/>
</dbReference>
<organism evidence="2 3">
    <name type="scientific">Eggerthella lenta</name>
    <name type="common">Eubacterium lentum</name>
    <dbReference type="NCBI Taxonomy" id="84112"/>
    <lineage>
        <taxon>Bacteria</taxon>
        <taxon>Bacillati</taxon>
        <taxon>Actinomycetota</taxon>
        <taxon>Coriobacteriia</taxon>
        <taxon>Eggerthellales</taxon>
        <taxon>Eggerthellaceae</taxon>
        <taxon>Eggerthella</taxon>
    </lineage>
</organism>
<dbReference type="CDD" id="cd00761">
    <property type="entry name" value="Glyco_tranf_GTA_type"/>
    <property type="match status" value="1"/>
</dbReference>
<dbReference type="Pfam" id="PF00535">
    <property type="entry name" value="Glycos_transf_2"/>
    <property type="match status" value="1"/>
</dbReference>
<dbReference type="PANTHER" id="PTHR22916">
    <property type="entry name" value="GLYCOSYLTRANSFERASE"/>
    <property type="match status" value="1"/>
</dbReference>
<feature type="domain" description="Glycosyltransferase 2-like" evidence="1">
    <location>
        <begin position="62"/>
        <end position="222"/>
    </location>
</feature>
<accession>A0A369MGT3</accession>
<dbReference type="AlphaFoldDB" id="A0A369MGT3"/>
<proteinExistence type="predicted"/>
<evidence type="ECO:0000313" key="2">
    <source>
        <dbReference type="EMBL" id="RDB70281.1"/>
    </source>
</evidence>
<dbReference type="Gene3D" id="3.40.50.12580">
    <property type="match status" value="1"/>
</dbReference>
<evidence type="ECO:0000313" key="3">
    <source>
        <dbReference type="Proteomes" id="UP000253970"/>
    </source>
</evidence>
<dbReference type="GO" id="GO:0047355">
    <property type="term" value="F:CDP-glycerol glycerophosphotransferase activity"/>
    <property type="evidence" value="ECO:0007669"/>
    <property type="project" value="InterPro"/>
</dbReference>
<dbReference type="SUPFAM" id="SSF53756">
    <property type="entry name" value="UDP-Glycosyltransferase/glycogen phosphorylase"/>
    <property type="match status" value="1"/>
</dbReference>
<comment type="caution">
    <text evidence="2">The sequence shown here is derived from an EMBL/GenBank/DDBJ whole genome shotgun (WGS) entry which is preliminary data.</text>
</comment>
<dbReference type="Gene3D" id="3.90.550.10">
    <property type="entry name" value="Spore Coat Polysaccharide Biosynthesis Protein SpsA, Chain A"/>
    <property type="match status" value="1"/>
</dbReference>
<dbReference type="Proteomes" id="UP000253970">
    <property type="component" value="Unassembled WGS sequence"/>
</dbReference>
<dbReference type="InterPro" id="IPR043148">
    <property type="entry name" value="TagF_C"/>
</dbReference>
<protein>
    <submittedName>
        <fullName evidence="2">Glycosyl transferase</fullName>
    </submittedName>
</protein>
<sequence length="882" mass="102571">MLPGHIATKGVNMSSNELKKDIKRAAKKVLPDPAIRKIRAYRKTRKGSEPKPNTYRSSQTYTVVTAVYNVEAYLDDFFTSLYNQTMFKESIRVIAVDDGSTDLSAEIIKRWQDRWPGAITYLKKENGGQASARNLGMNHTESEWVTFIDPDDFVSKRYFEEVDRAIVAWPSVQMVSCRLVYFFEKGRRYSDTHPLNNNYKHGDKFYSALDEHIPMQFSMSTAFFKMSVIKDRGLKISEDIKPNFEDGHFVGRYLLELTAGVVGFLSKPRYYYRKRESGTSTIDGSWRDTNKLISVPRYGYLDLLQYSKRVRRFYPVNIQKTILYDLSYYLGWFVNRPQRSRFAEEAGVQEEFLDLLREIFACIDTKVLFDFPGRFLRFAHKAAISQFFMTREPPYQIAYVTSIDLPKKLIHIRTCSKKIAFYLDGKVLTPIRSKRVGNSFFGVNLYDTYELSFKFERQNQVLSYVGKKRESARLTVDGKQFENSLSVREAIRRYTRNWSAYEQKGSTWIIMDRDTQADDNGEHFYRYMMRNHPEQRCLFALRKESPDWKRLAQEGFNLLNFGSKAHELELRKCSMIISSHADNFVHSYFQDNFFKSKKFIFLQHGLTVHNLSTWLNGKPISLLAAASTEEYHSFVDDGSPYEIAPESVTLSGFPRHDALLKMQSSRRFSQQARHAIMIAPTWRASLVGNTLGLGNNREFKDSFLVSEYKETWESFLNNSTLKKLAKKNSCEVLFVPHANIAPYIETGAFSVPDYITVHTNNRDRSIQECFCSASVCITDYSSMAFDVAYLGKECIFYQFDREFFYGGAQVYSQGYFDYERDGFGPVVDNENDLLAELEKLAARDFKPDDVYKKRMEETFAFRDGKCCERVYEAIMQLDEPRS</sequence>
<dbReference type="EMBL" id="PPTU01000010">
    <property type="protein sequence ID" value="RDB70281.1"/>
    <property type="molecule type" value="Genomic_DNA"/>
</dbReference>
<gene>
    <name evidence="2" type="ORF">C1875_07860</name>
</gene>
<dbReference type="InterPro" id="IPR029044">
    <property type="entry name" value="Nucleotide-diphossugar_trans"/>
</dbReference>
<dbReference type="PANTHER" id="PTHR22916:SF3">
    <property type="entry name" value="UDP-GLCNAC:BETAGAL BETA-1,3-N-ACETYLGLUCOSAMINYLTRANSFERASE-LIKE PROTEIN 1"/>
    <property type="match status" value="1"/>
</dbReference>
<evidence type="ECO:0000259" key="1">
    <source>
        <dbReference type="Pfam" id="PF00535"/>
    </source>
</evidence>
<dbReference type="GO" id="GO:0016758">
    <property type="term" value="F:hexosyltransferase activity"/>
    <property type="evidence" value="ECO:0007669"/>
    <property type="project" value="UniProtKB-ARBA"/>
</dbReference>
<dbReference type="GO" id="GO:0016020">
    <property type="term" value="C:membrane"/>
    <property type="evidence" value="ECO:0007669"/>
    <property type="project" value="InterPro"/>
</dbReference>
<dbReference type="SUPFAM" id="SSF53448">
    <property type="entry name" value="Nucleotide-diphospho-sugar transferases"/>
    <property type="match status" value="1"/>
</dbReference>
<keyword evidence="2" id="KW-0808">Transferase</keyword>
<reference evidence="2 3" key="1">
    <citation type="journal article" date="2018" name="Elife">
        <title>Discovery and characterization of a prevalent human gut bacterial enzyme sufficient for the inactivation of a family of plant toxins.</title>
        <authorList>
            <person name="Koppel N."/>
            <person name="Bisanz J.E."/>
            <person name="Pandelia M.E."/>
            <person name="Turnbaugh P.J."/>
            <person name="Balskus E.P."/>
        </authorList>
    </citation>
    <scope>NUCLEOTIDE SEQUENCE [LARGE SCALE GENOMIC DNA]</scope>
    <source>
        <strain evidence="2 3">W1 BHI 6</strain>
    </source>
</reference>
<dbReference type="InterPro" id="IPR001173">
    <property type="entry name" value="Glyco_trans_2-like"/>
</dbReference>
<name>A0A369MGT3_EGGLN</name>